<keyword evidence="2" id="KW-1003">Cell membrane</keyword>
<evidence type="ECO:0000256" key="2">
    <source>
        <dbReference type="ARBA" id="ARBA00022475"/>
    </source>
</evidence>
<dbReference type="PIRSF" id="PIRSF006324">
    <property type="entry name" value="LeuE"/>
    <property type="match status" value="1"/>
</dbReference>
<comment type="subcellular location">
    <subcellularLocation>
        <location evidence="1">Cell membrane</location>
        <topology evidence="1">Multi-pass membrane protein</topology>
    </subcellularLocation>
</comment>
<evidence type="ECO:0000256" key="4">
    <source>
        <dbReference type="ARBA" id="ARBA00022989"/>
    </source>
</evidence>
<comment type="caution">
    <text evidence="7">The sequence shown here is derived from an EMBL/GenBank/DDBJ whole genome shotgun (WGS) entry which is preliminary data.</text>
</comment>
<evidence type="ECO:0000256" key="1">
    <source>
        <dbReference type="ARBA" id="ARBA00004651"/>
    </source>
</evidence>
<dbReference type="PANTHER" id="PTHR30086">
    <property type="entry name" value="ARGININE EXPORTER PROTEIN ARGO"/>
    <property type="match status" value="1"/>
</dbReference>
<organism evidence="7 8">
    <name type="scientific">Limimaricola litoreus</name>
    <dbReference type="NCBI Taxonomy" id="2955316"/>
    <lineage>
        <taxon>Bacteria</taxon>
        <taxon>Pseudomonadati</taxon>
        <taxon>Pseudomonadota</taxon>
        <taxon>Alphaproteobacteria</taxon>
        <taxon>Rhodobacterales</taxon>
        <taxon>Paracoccaceae</taxon>
        <taxon>Limimaricola</taxon>
    </lineage>
</organism>
<accession>A0A9X2JMU1</accession>
<feature type="transmembrane region" description="Helical" evidence="6">
    <location>
        <begin position="36"/>
        <end position="64"/>
    </location>
</feature>
<sequence length="201" mass="21550">MSVEFIAIVVMVILIPGVDQLMVLRNTLVRGRIAGIATALGIGLASAIQAALVSIGIGAVIVAVQPMFEVIRWLGVTYLLWLGIGALRSAISGTYAQEEGRKADGALFGFRDGMVCNITNPKMFVFYLALLPQFVGATAPVMHWLMLALMVPAFGTLWLIGMALAVNQARNLLLRRTVRRAIDGASGLLLVAFGLRLARET</sequence>
<evidence type="ECO:0000256" key="5">
    <source>
        <dbReference type="ARBA" id="ARBA00023136"/>
    </source>
</evidence>
<reference evidence="7" key="1">
    <citation type="submission" date="2022-06" db="EMBL/GenBank/DDBJ databases">
        <title>Limimaricola sediminis sp. nov., isolated from an intertidal sediment.</title>
        <authorList>
            <person name="Shao X."/>
        </authorList>
    </citation>
    <scope>NUCLEOTIDE SEQUENCE</scope>
    <source>
        <strain evidence="7">ASW11-118</strain>
    </source>
</reference>
<dbReference type="GO" id="GO:0005886">
    <property type="term" value="C:plasma membrane"/>
    <property type="evidence" value="ECO:0007669"/>
    <property type="project" value="UniProtKB-SubCell"/>
</dbReference>
<dbReference type="Pfam" id="PF01810">
    <property type="entry name" value="LysE"/>
    <property type="match status" value="1"/>
</dbReference>
<evidence type="ECO:0000313" key="8">
    <source>
        <dbReference type="Proteomes" id="UP001139477"/>
    </source>
</evidence>
<proteinExistence type="predicted"/>
<feature type="transmembrane region" description="Helical" evidence="6">
    <location>
        <begin position="70"/>
        <end position="91"/>
    </location>
</feature>
<evidence type="ECO:0000256" key="3">
    <source>
        <dbReference type="ARBA" id="ARBA00022692"/>
    </source>
</evidence>
<dbReference type="AlphaFoldDB" id="A0A9X2JMU1"/>
<dbReference type="Proteomes" id="UP001139477">
    <property type="component" value="Unassembled WGS sequence"/>
</dbReference>
<dbReference type="EMBL" id="JAMYXC010000029">
    <property type="protein sequence ID" value="MCP1167323.1"/>
    <property type="molecule type" value="Genomic_DNA"/>
</dbReference>
<evidence type="ECO:0000313" key="7">
    <source>
        <dbReference type="EMBL" id="MCP1167323.1"/>
    </source>
</evidence>
<dbReference type="InterPro" id="IPR001123">
    <property type="entry name" value="LeuE-type"/>
</dbReference>
<keyword evidence="3 6" id="KW-0812">Transmembrane</keyword>
<feature type="transmembrane region" description="Helical" evidence="6">
    <location>
        <begin position="6"/>
        <end position="24"/>
    </location>
</feature>
<dbReference type="GO" id="GO:0015171">
    <property type="term" value="F:amino acid transmembrane transporter activity"/>
    <property type="evidence" value="ECO:0007669"/>
    <property type="project" value="TreeGrafter"/>
</dbReference>
<feature type="transmembrane region" description="Helical" evidence="6">
    <location>
        <begin position="147"/>
        <end position="166"/>
    </location>
</feature>
<dbReference type="PANTHER" id="PTHR30086:SF20">
    <property type="entry name" value="ARGININE EXPORTER PROTEIN ARGO-RELATED"/>
    <property type="match status" value="1"/>
</dbReference>
<keyword evidence="4 6" id="KW-1133">Transmembrane helix</keyword>
<keyword evidence="8" id="KW-1185">Reference proteome</keyword>
<evidence type="ECO:0000256" key="6">
    <source>
        <dbReference type="SAM" id="Phobius"/>
    </source>
</evidence>
<protein>
    <submittedName>
        <fullName evidence="7">LysE family translocator</fullName>
    </submittedName>
</protein>
<name>A0A9X2JMU1_9RHOB</name>
<gene>
    <name evidence="7" type="ORF">NHG85_02070</name>
</gene>
<keyword evidence="5 6" id="KW-0472">Membrane</keyword>
<feature type="transmembrane region" description="Helical" evidence="6">
    <location>
        <begin position="124"/>
        <end position="141"/>
    </location>
</feature>